<reference evidence="11" key="1">
    <citation type="journal article" date="2019" name="Int. J. Syst. Evol. Microbiol.">
        <title>The Global Catalogue of Microorganisms (GCM) 10K type strain sequencing project: providing services to taxonomists for standard genome sequencing and annotation.</title>
        <authorList>
            <consortium name="The Broad Institute Genomics Platform"/>
            <consortium name="The Broad Institute Genome Sequencing Center for Infectious Disease"/>
            <person name="Wu L."/>
            <person name="Ma J."/>
        </authorList>
    </citation>
    <scope>NUCLEOTIDE SEQUENCE [LARGE SCALE GENOMIC DNA]</scope>
    <source>
        <strain evidence="11">CCUG 61948</strain>
    </source>
</reference>
<comment type="catalytic activity">
    <reaction evidence="1">
        <text>ATP + protein L-histidine = ADP + protein N-phospho-L-histidine.</text>
        <dbReference type="EC" id="2.7.13.3"/>
    </reaction>
</comment>
<evidence type="ECO:0000259" key="9">
    <source>
        <dbReference type="PROSITE" id="PS50113"/>
    </source>
</evidence>
<evidence type="ECO:0000256" key="2">
    <source>
        <dbReference type="ARBA" id="ARBA00012438"/>
    </source>
</evidence>
<dbReference type="PROSITE" id="PS50109">
    <property type="entry name" value="HIS_KIN"/>
    <property type="match status" value="1"/>
</dbReference>
<dbReference type="Pfam" id="PF02518">
    <property type="entry name" value="HATPase_c"/>
    <property type="match status" value="1"/>
</dbReference>
<dbReference type="InterPro" id="IPR001610">
    <property type="entry name" value="PAC"/>
</dbReference>
<evidence type="ECO:0000259" key="8">
    <source>
        <dbReference type="PROSITE" id="PS50112"/>
    </source>
</evidence>
<sequence>MDSNKILLLKRALDRQKSARQQAEKILEAKSKELYDTTQHLKRANAKLENLLNEKTSELDGVFINIIDPYVVMDLRFNVVNMNSSAKDFLGYDHMKERVNLSKLVHKDFMEYTVESMKSLLEVGVLKNYRAKIYVKDGTVKWVQLNSSLVYDGDNRPVAAQGILRDITQEMEIKQLLLEQRSQLDIIVQNSPLGIVLIDDGKIIKANDTMTQLLGYEQAELKTMTVKHISNPEDEAEGERLVKAMKQGKLDNFSIVNKYRKKNGSELWAKTSVSAVKNKNGDINYLVALIEDITEQRAAENRLNAEREKYSSIIANMNLGLIEVDNDDIIQMTNQSFCSMSGFREVELLGNRASDILDVKNKNVIPSKTQKRKEGKSDSYEVEVLDKLGARKHWLISGAPRYDNDKNVIGSIGIHLDITNQKILEFQKERLLKELENSNKGLQEYAHIVSHDLKSPLRSISALSTWLYEDYKDVLDDTGRHNLHLMQEKVASMDKLIHGILEYSTANNSALDKTEVDLNTVITKVGDTIFIPDHVQLAVPKRLPVILADATKMQQLFQNIIGNAVMHIEKEQGLVEVLFSESDTHWSFTIRDNGVGIPKEYHEKIFQIFQSIGNKERSTGIGLSIVKKIIDRYGGEIWVDSELGTGTAFHFTLNKEICSLKPMKITQAIQDMGEAFDGMPERKHPGTIFNT</sequence>
<dbReference type="EC" id="2.7.13.3" evidence="2"/>
<dbReference type="SUPFAM" id="SSF55874">
    <property type="entry name" value="ATPase domain of HSP90 chaperone/DNA topoisomerase II/histidine kinase"/>
    <property type="match status" value="1"/>
</dbReference>
<dbReference type="InterPro" id="IPR036097">
    <property type="entry name" value="HisK_dim/P_sf"/>
</dbReference>
<dbReference type="PANTHER" id="PTHR43304">
    <property type="entry name" value="PHYTOCHROME-LIKE PROTEIN CPH1"/>
    <property type="match status" value="1"/>
</dbReference>
<dbReference type="InterPro" id="IPR005467">
    <property type="entry name" value="His_kinase_dom"/>
</dbReference>
<dbReference type="PANTHER" id="PTHR43304:SF1">
    <property type="entry name" value="PAC DOMAIN-CONTAINING PROTEIN"/>
    <property type="match status" value="1"/>
</dbReference>
<dbReference type="SMART" id="SM00086">
    <property type="entry name" value="PAC"/>
    <property type="match status" value="3"/>
</dbReference>
<feature type="domain" description="PAS" evidence="8">
    <location>
        <begin position="306"/>
        <end position="359"/>
    </location>
</feature>
<feature type="domain" description="PAC" evidence="9">
    <location>
        <begin position="249"/>
        <end position="305"/>
    </location>
</feature>
<organism evidence="10 11">
    <name type="scientific">Maribacter chungangensis</name>
    <dbReference type="NCBI Taxonomy" id="1069117"/>
    <lineage>
        <taxon>Bacteria</taxon>
        <taxon>Pseudomonadati</taxon>
        <taxon>Bacteroidota</taxon>
        <taxon>Flavobacteriia</taxon>
        <taxon>Flavobacteriales</taxon>
        <taxon>Flavobacteriaceae</taxon>
        <taxon>Maribacter</taxon>
    </lineage>
</organism>
<evidence type="ECO:0000256" key="4">
    <source>
        <dbReference type="ARBA" id="ARBA00022679"/>
    </source>
</evidence>
<dbReference type="Gene3D" id="1.10.287.130">
    <property type="match status" value="1"/>
</dbReference>
<dbReference type="SUPFAM" id="SSF47384">
    <property type="entry name" value="Homodimeric domain of signal transducing histidine kinase"/>
    <property type="match status" value="1"/>
</dbReference>
<keyword evidence="4" id="KW-0808">Transferase</keyword>
<comment type="caution">
    <text evidence="10">The sequence shown here is derived from an EMBL/GenBank/DDBJ whole genome shotgun (WGS) entry which is preliminary data.</text>
</comment>
<dbReference type="CDD" id="cd00130">
    <property type="entry name" value="PAS"/>
    <property type="match status" value="3"/>
</dbReference>
<dbReference type="EMBL" id="JBHTHY010000011">
    <property type="protein sequence ID" value="MFD0798310.1"/>
    <property type="molecule type" value="Genomic_DNA"/>
</dbReference>
<dbReference type="Proteomes" id="UP001597012">
    <property type="component" value="Unassembled WGS sequence"/>
</dbReference>
<dbReference type="SMART" id="SM00387">
    <property type="entry name" value="HATPase_c"/>
    <property type="match status" value="1"/>
</dbReference>
<evidence type="ECO:0000256" key="6">
    <source>
        <dbReference type="SAM" id="Coils"/>
    </source>
</evidence>
<dbReference type="InterPro" id="IPR000700">
    <property type="entry name" value="PAS-assoc_C"/>
</dbReference>
<dbReference type="InterPro" id="IPR036890">
    <property type="entry name" value="HATPase_C_sf"/>
</dbReference>
<feature type="domain" description="PAS" evidence="8">
    <location>
        <begin position="200"/>
        <end position="249"/>
    </location>
</feature>
<proteinExistence type="predicted"/>
<evidence type="ECO:0000313" key="10">
    <source>
        <dbReference type="EMBL" id="MFD0798310.1"/>
    </source>
</evidence>
<evidence type="ECO:0000256" key="5">
    <source>
        <dbReference type="ARBA" id="ARBA00022777"/>
    </source>
</evidence>
<gene>
    <name evidence="10" type="ORF">ACFQZJ_12635</name>
</gene>
<feature type="domain" description="PAC" evidence="9">
    <location>
        <begin position="127"/>
        <end position="179"/>
    </location>
</feature>
<name>A0ABW3B5G5_9FLAO</name>
<dbReference type="InterPro" id="IPR000014">
    <property type="entry name" value="PAS"/>
</dbReference>
<dbReference type="InterPro" id="IPR035965">
    <property type="entry name" value="PAS-like_dom_sf"/>
</dbReference>
<feature type="coiled-coil region" evidence="6">
    <location>
        <begin position="9"/>
        <end position="58"/>
    </location>
</feature>
<dbReference type="Gene3D" id="3.30.450.20">
    <property type="entry name" value="PAS domain"/>
    <property type="match status" value="3"/>
</dbReference>
<dbReference type="InterPro" id="IPR004358">
    <property type="entry name" value="Sig_transdc_His_kin-like_C"/>
</dbReference>
<evidence type="ECO:0000313" key="11">
    <source>
        <dbReference type="Proteomes" id="UP001597012"/>
    </source>
</evidence>
<dbReference type="InterPro" id="IPR003594">
    <property type="entry name" value="HATPase_dom"/>
</dbReference>
<dbReference type="NCBIfam" id="TIGR00229">
    <property type="entry name" value="sensory_box"/>
    <property type="match status" value="3"/>
</dbReference>
<evidence type="ECO:0000256" key="3">
    <source>
        <dbReference type="ARBA" id="ARBA00022553"/>
    </source>
</evidence>
<dbReference type="RefSeq" id="WP_379935006.1">
    <property type="nucleotide sequence ID" value="NZ_JBHTHY010000011.1"/>
</dbReference>
<feature type="domain" description="Histidine kinase" evidence="7">
    <location>
        <begin position="448"/>
        <end position="657"/>
    </location>
</feature>
<evidence type="ECO:0000256" key="1">
    <source>
        <dbReference type="ARBA" id="ARBA00000085"/>
    </source>
</evidence>
<dbReference type="Pfam" id="PF13426">
    <property type="entry name" value="PAS_9"/>
    <property type="match status" value="3"/>
</dbReference>
<protein>
    <recommendedName>
        <fullName evidence="2">histidine kinase</fullName>
        <ecNumber evidence="2">2.7.13.3</ecNumber>
    </recommendedName>
</protein>
<evidence type="ECO:0000259" key="7">
    <source>
        <dbReference type="PROSITE" id="PS50109"/>
    </source>
</evidence>
<dbReference type="Gene3D" id="3.30.565.10">
    <property type="entry name" value="Histidine kinase-like ATPase, C-terminal domain"/>
    <property type="match status" value="1"/>
</dbReference>
<dbReference type="PROSITE" id="PS50112">
    <property type="entry name" value="PAS"/>
    <property type="match status" value="2"/>
</dbReference>
<dbReference type="InterPro" id="IPR052162">
    <property type="entry name" value="Sensor_kinase/Photoreceptor"/>
</dbReference>
<accession>A0ABW3B5G5</accession>
<dbReference type="Pfam" id="PF00512">
    <property type="entry name" value="HisKA"/>
    <property type="match status" value="1"/>
</dbReference>
<feature type="domain" description="PAC" evidence="9">
    <location>
        <begin position="378"/>
        <end position="430"/>
    </location>
</feature>
<dbReference type="PROSITE" id="PS50113">
    <property type="entry name" value="PAC"/>
    <property type="match status" value="3"/>
</dbReference>
<dbReference type="PRINTS" id="PR00344">
    <property type="entry name" value="BCTRLSENSOR"/>
</dbReference>
<dbReference type="SMART" id="SM00091">
    <property type="entry name" value="PAS"/>
    <property type="match status" value="3"/>
</dbReference>
<dbReference type="InterPro" id="IPR003661">
    <property type="entry name" value="HisK_dim/P_dom"/>
</dbReference>
<dbReference type="CDD" id="cd00082">
    <property type="entry name" value="HisKA"/>
    <property type="match status" value="1"/>
</dbReference>
<dbReference type="SUPFAM" id="SSF55785">
    <property type="entry name" value="PYP-like sensor domain (PAS domain)"/>
    <property type="match status" value="3"/>
</dbReference>
<keyword evidence="5" id="KW-0418">Kinase</keyword>
<keyword evidence="3" id="KW-0597">Phosphoprotein</keyword>
<dbReference type="SMART" id="SM00388">
    <property type="entry name" value="HisKA"/>
    <property type="match status" value="1"/>
</dbReference>
<keyword evidence="11" id="KW-1185">Reference proteome</keyword>
<keyword evidence="6" id="KW-0175">Coiled coil</keyword>